<sequence>MAYGDRVLQQGLKGEDVVELQLRLAGYRGTLLDGDFGSGTELQVKSFQRDYMRLSAPSGVVDRATFLAIDELASRFPIDFAQLRCPCGVCSGFGQGRFKGRYMPGGEGQEKFHRYEYPGIHRLILWAARALFAYREDIRFSFSSGYRCAVENERKGRTTTNHHGKAVDIDTVLAPGMGKREDLERCNALRSLLVEKSNAQIGWLARNRKSLEPSDIAPTWVHYDVREYESKYLRDEFFCRDLAGLDRRLPITV</sequence>
<dbReference type="OrthoDB" id="5327667at2"/>
<dbReference type="AlphaFoldDB" id="A0A2N8KX56"/>
<gene>
    <name evidence="2" type="ORF">C1O66_11210</name>
</gene>
<protein>
    <recommendedName>
        <fullName evidence="1">Peptidoglycan binding-like domain-containing protein</fullName>
    </recommendedName>
</protein>
<evidence type="ECO:0000313" key="3">
    <source>
        <dbReference type="Proteomes" id="UP000235916"/>
    </source>
</evidence>
<dbReference type="InterPro" id="IPR002477">
    <property type="entry name" value="Peptidoglycan-bd-like"/>
</dbReference>
<dbReference type="Gene3D" id="1.10.101.10">
    <property type="entry name" value="PGBD-like superfamily/PGBD"/>
    <property type="match status" value="1"/>
</dbReference>
<dbReference type="Pfam" id="PF01471">
    <property type="entry name" value="PG_binding_1"/>
    <property type="match status" value="1"/>
</dbReference>
<accession>A0A2N8KX56</accession>
<evidence type="ECO:0000259" key="1">
    <source>
        <dbReference type="Pfam" id="PF01471"/>
    </source>
</evidence>
<comment type="caution">
    <text evidence="2">The sequence shown here is derived from an EMBL/GenBank/DDBJ whole genome shotgun (WGS) entry which is preliminary data.</text>
</comment>
<dbReference type="SUPFAM" id="SSF47090">
    <property type="entry name" value="PGBD-like"/>
    <property type="match status" value="1"/>
</dbReference>
<dbReference type="RefSeq" id="WP_102767955.1">
    <property type="nucleotide sequence ID" value="NZ_POSP01000003.1"/>
</dbReference>
<dbReference type="EMBL" id="POSP01000003">
    <property type="protein sequence ID" value="PND38035.1"/>
    <property type="molecule type" value="Genomic_DNA"/>
</dbReference>
<dbReference type="InterPro" id="IPR036366">
    <property type="entry name" value="PGBDSf"/>
</dbReference>
<evidence type="ECO:0000313" key="2">
    <source>
        <dbReference type="EMBL" id="PND38035.1"/>
    </source>
</evidence>
<dbReference type="InterPro" id="IPR036365">
    <property type="entry name" value="PGBD-like_sf"/>
</dbReference>
<reference evidence="2 3" key="1">
    <citation type="submission" date="2018-01" db="EMBL/GenBank/DDBJ databases">
        <title>Draft genome sequence of Paucibacter aquatile CR182 isolated from freshwater of the Nakdong River.</title>
        <authorList>
            <person name="Choi A."/>
            <person name="Chung E.J."/>
        </authorList>
    </citation>
    <scope>NUCLEOTIDE SEQUENCE [LARGE SCALE GENOMIC DNA]</scope>
    <source>
        <strain evidence="2 3">CR182</strain>
    </source>
</reference>
<keyword evidence="3" id="KW-1185">Reference proteome</keyword>
<organism evidence="2 3">
    <name type="scientific">Kinneretia aquatilis</name>
    <dbReference type="NCBI Taxonomy" id="2070761"/>
    <lineage>
        <taxon>Bacteria</taxon>
        <taxon>Pseudomonadati</taxon>
        <taxon>Pseudomonadota</taxon>
        <taxon>Betaproteobacteria</taxon>
        <taxon>Burkholderiales</taxon>
        <taxon>Sphaerotilaceae</taxon>
        <taxon>Roseateles</taxon>
    </lineage>
</organism>
<name>A0A2N8KX56_9BURK</name>
<feature type="domain" description="Peptidoglycan binding-like" evidence="1">
    <location>
        <begin position="14"/>
        <end position="67"/>
    </location>
</feature>
<proteinExistence type="predicted"/>
<dbReference type="Proteomes" id="UP000235916">
    <property type="component" value="Unassembled WGS sequence"/>
</dbReference>